<gene>
    <name evidence="2" type="ORF">ACI2L5_35010</name>
</gene>
<dbReference type="Proteomes" id="UP001620295">
    <property type="component" value="Unassembled WGS sequence"/>
</dbReference>
<dbReference type="InterPro" id="IPR001509">
    <property type="entry name" value="Epimerase_deHydtase"/>
</dbReference>
<accession>A0ABW8LW51</accession>
<dbReference type="Pfam" id="PF01370">
    <property type="entry name" value="Epimerase"/>
    <property type="match status" value="1"/>
</dbReference>
<dbReference type="EMBL" id="JBJDQH010000013">
    <property type="protein sequence ID" value="MFK4270108.1"/>
    <property type="molecule type" value="Genomic_DNA"/>
</dbReference>
<organism evidence="2 3">
    <name type="scientific">Streptomyces milbemycinicus</name>
    <dbReference type="NCBI Taxonomy" id="476552"/>
    <lineage>
        <taxon>Bacteria</taxon>
        <taxon>Bacillati</taxon>
        <taxon>Actinomycetota</taxon>
        <taxon>Actinomycetes</taxon>
        <taxon>Kitasatosporales</taxon>
        <taxon>Streptomycetaceae</taxon>
        <taxon>Streptomyces</taxon>
    </lineage>
</organism>
<evidence type="ECO:0000313" key="2">
    <source>
        <dbReference type="EMBL" id="MFK4270108.1"/>
    </source>
</evidence>
<evidence type="ECO:0000259" key="1">
    <source>
        <dbReference type="Pfam" id="PF01370"/>
    </source>
</evidence>
<dbReference type="PANTHER" id="PTHR48079">
    <property type="entry name" value="PROTEIN YEEZ"/>
    <property type="match status" value="1"/>
</dbReference>
<dbReference type="InterPro" id="IPR051783">
    <property type="entry name" value="NAD(P)-dependent_oxidoreduct"/>
</dbReference>
<dbReference type="InterPro" id="IPR036291">
    <property type="entry name" value="NAD(P)-bd_dom_sf"/>
</dbReference>
<dbReference type="RefSeq" id="WP_404747906.1">
    <property type="nucleotide sequence ID" value="NZ_JBJDQH010000013.1"/>
</dbReference>
<dbReference type="PANTHER" id="PTHR48079:SF6">
    <property type="entry name" value="NAD(P)-BINDING DOMAIN-CONTAINING PROTEIN-RELATED"/>
    <property type="match status" value="1"/>
</dbReference>
<reference evidence="2 3" key="1">
    <citation type="submission" date="2024-11" db="EMBL/GenBank/DDBJ databases">
        <title>The Natural Products Discovery Center: Release of the First 8490 Sequenced Strains for Exploring Actinobacteria Biosynthetic Diversity.</title>
        <authorList>
            <person name="Kalkreuter E."/>
            <person name="Kautsar S.A."/>
            <person name="Yang D."/>
            <person name="Bader C.D."/>
            <person name="Teijaro C.N."/>
            <person name="Fluegel L."/>
            <person name="Davis C.M."/>
            <person name="Simpson J.R."/>
            <person name="Lauterbach L."/>
            <person name="Steele A.D."/>
            <person name="Gui C."/>
            <person name="Meng S."/>
            <person name="Li G."/>
            <person name="Viehrig K."/>
            <person name="Ye F."/>
            <person name="Su P."/>
            <person name="Kiefer A.F."/>
            <person name="Nichols A."/>
            <person name="Cepeda A.J."/>
            <person name="Yan W."/>
            <person name="Fan B."/>
            <person name="Jiang Y."/>
            <person name="Adhikari A."/>
            <person name="Zheng C.-J."/>
            <person name="Schuster L."/>
            <person name="Cowan T.M."/>
            <person name="Smanski M.J."/>
            <person name="Chevrette M.G."/>
            <person name="De Carvalho L.P.S."/>
            <person name="Shen B."/>
        </authorList>
    </citation>
    <scope>NUCLEOTIDE SEQUENCE [LARGE SCALE GENOMIC DNA]</scope>
    <source>
        <strain evidence="2 3">NPDC020863</strain>
    </source>
</reference>
<proteinExistence type="predicted"/>
<dbReference type="SUPFAM" id="SSF51735">
    <property type="entry name" value="NAD(P)-binding Rossmann-fold domains"/>
    <property type="match status" value="1"/>
</dbReference>
<keyword evidence="3" id="KW-1185">Reference proteome</keyword>
<evidence type="ECO:0000313" key="3">
    <source>
        <dbReference type="Proteomes" id="UP001620295"/>
    </source>
</evidence>
<dbReference type="Gene3D" id="3.40.50.720">
    <property type="entry name" value="NAD(P)-binding Rossmann-like Domain"/>
    <property type="match status" value="1"/>
</dbReference>
<protein>
    <submittedName>
        <fullName evidence="2">NAD-dependent epimerase/dehydratase family protein</fullName>
    </submittedName>
</protein>
<feature type="domain" description="NAD-dependent epimerase/dehydratase" evidence="1">
    <location>
        <begin position="3"/>
        <end position="227"/>
    </location>
</feature>
<sequence length="295" mass="30531">MRIFVAGATGAVGRRLVPLLVAAGHEVTGGTRTPQGAERLRAQGASAVRVDVFDADSVHQAVAAAAPEAVVHQLTDLAHGDRAANGRIRRAGTRHLVDAAKRAGVTRIVAQSISWAYVPGDAPADESTPLDTAAEPPRAGMVDSLRALEETVAEIETHVVLRYGTFYGPGTWYARGGPLEAVLRGEQAAGDPAAALIGPVVAGDAVSSFVHVEDAARAAVAALDWPSGTVNVVDDEPAPARAWLPAFASAVGAPAPAPAVDGGRAGWERGADNTLARRLGWRPLHPTWRTGFTTL</sequence>
<comment type="caution">
    <text evidence="2">The sequence shown here is derived from an EMBL/GenBank/DDBJ whole genome shotgun (WGS) entry which is preliminary data.</text>
</comment>
<name>A0ABW8LW51_9ACTN</name>